<feature type="chain" id="PRO_5043795752" description="Adhesin" evidence="1">
    <location>
        <begin position="32"/>
        <end position="212"/>
    </location>
</feature>
<dbReference type="AlphaFoldDB" id="A0AAU8MY84"/>
<gene>
    <name evidence="2" type="ORF">ABU614_05915</name>
</gene>
<evidence type="ECO:0008006" key="3">
    <source>
        <dbReference type="Google" id="ProtNLM"/>
    </source>
</evidence>
<accession>A0AAU8MY84</accession>
<dbReference type="RefSeq" id="WP_363799686.1">
    <property type="nucleotide sequence ID" value="NZ_CP159925.1"/>
</dbReference>
<evidence type="ECO:0000256" key="1">
    <source>
        <dbReference type="SAM" id="SignalP"/>
    </source>
</evidence>
<keyword evidence="1" id="KW-0732">Signal</keyword>
<feature type="signal peptide" evidence="1">
    <location>
        <begin position="1"/>
        <end position="31"/>
    </location>
</feature>
<protein>
    <recommendedName>
        <fullName evidence="3">Adhesin</fullName>
    </recommendedName>
</protein>
<evidence type="ECO:0000313" key="2">
    <source>
        <dbReference type="EMBL" id="XCO76324.1"/>
    </source>
</evidence>
<organism evidence="2">
    <name type="scientific">Lysobacter firmicutimachus</name>
    <dbReference type="NCBI Taxonomy" id="1792846"/>
    <lineage>
        <taxon>Bacteria</taxon>
        <taxon>Pseudomonadati</taxon>
        <taxon>Pseudomonadota</taxon>
        <taxon>Gammaproteobacteria</taxon>
        <taxon>Lysobacterales</taxon>
        <taxon>Lysobacteraceae</taxon>
        <taxon>Lysobacter</taxon>
    </lineage>
</organism>
<sequence>MSAPRTRAERIAPLWLAVCLLATAVASDTRATEPAPARDQARIEAGAAQRLQGRAAVNQAAGSGQMQANLATIAHASDGLALADAQLSQHGVAGAASVRDAVAHIAAGAFADAHGLLSVNQSAGAGNAQANLFAVSRGGMVSGLDDAVLADVAGAASAPADAAAASSSPLREASIAEGAFHGGQGVLQLNQTAGADNASANAIVLRLPGGLP</sequence>
<reference evidence="2" key="1">
    <citation type="submission" date="2024-06" db="EMBL/GenBank/DDBJ databases">
        <authorList>
            <person name="Li S."/>
        </authorList>
    </citation>
    <scope>NUCLEOTIDE SEQUENCE</scope>
    <source>
        <strain evidence="2">SR10</strain>
    </source>
</reference>
<proteinExistence type="predicted"/>
<dbReference type="EMBL" id="CP159925">
    <property type="protein sequence ID" value="XCO76324.1"/>
    <property type="molecule type" value="Genomic_DNA"/>
</dbReference>
<name>A0AAU8MY84_9GAMM</name>